<dbReference type="Proteomes" id="UP000009045">
    <property type="component" value="Plasmid pSmeSM11c"/>
</dbReference>
<accession>F7XE75</accession>
<dbReference type="InterPro" id="IPR029063">
    <property type="entry name" value="SAM-dependent_MTases_sf"/>
</dbReference>
<dbReference type="EMBL" id="CP001831">
    <property type="protein sequence ID" value="AEH81850.1"/>
    <property type="molecule type" value="Genomic_DNA"/>
</dbReference>
<evidence type="ECO:0000313" key="1">
    <source>
        <dbReference type="EMBL" id="AEH81850.1"/>
    </source>
</evidence>
<dbReference type="HOGENOM" id="CLU_1271442_0_0_5"/>
<reference evidence="1 2" key="1">
    <citation type="journal article" date="2011" name="J. Biotechnol.">
        <title>The complete genome sequence of the dominant Sinorhizobium meliloti field isolate SM11 extends the S. meliloti pan-genome.</title>
        <authorList>
            <person name="Schneiker-Bekel S."/>
            <person name="Wibberg D."/>
            <person name="Bekel T."/>
            <person name="Blom J."/>
            <person name="Linke B."/>
            <person name="Neuweger H."/>
            <person name="Stiens M."/>
            <person name="Vorholter F.J."/>
            <person name="Weidner S."/>
            <person name="Goesmann A."/>
            <person name="Puhler A."/>
            <person name="Schluter A."/>
        </authorList>
    </citation>
    <scope>NUCLEOTIDE SEQUENCE [LARGE SCALE GENOMIC DNA]</scope>
    <source>
        <strain evidence="1 2">SM11</strain>
        <plasmid evidence="2">pSmeSM11c</plasmid>
    </source>
</reference>
<proteinExistence type="predicted"/>
<organism evidence="1 2">
    <name type="scientific">Sinorhizobium meliloti (strain SM11)</name>
    <dbReference type="NCBI Taxonomy" id="707241"/>
    <lineage>
        <taxon>Bacteria</taxon>
        <taxon>Pseudomonadati</taxon>
        <taxon>Pseudomonadota</taxon>
        <taxon>Alphaproteobacteria</taxon>
        <taxon>Hyphomicrobiales</taxon>
        <taxon>Rhizobiaceae</taxon>
        <taxon>Sinorhizobium/Ensifer group</taxon>
        <taxon>Sinorhizobium</taxon>
    </lineage>
</organism>
<protein>
    <submittedName>
        <fullName evidence="1">Uncharacterized protein</fullName>
    </submittedName>
</protein>
<evidence type="ECO:0000313" key="2">
    <source>
        <dbReference type="Proteomes" id="UP000009045"/>
    </source>
</evidence>
<keyword evidence="1" id="KW-0614">Plasmid</keyword>
<dbReference type="Gene3D" id="3.40.50.150">
    <property type="entry name" value="Vaccinia Virus protein VP39"/>
    <property type="match status" value="1"/>
</dbReference>
<name>F7XE75_SINMM</name>
<dbReference type="SUPFAM" id="SSF53335">
    <property type="entry name" value="S-adenosyl-L-methionine-dependent methyltransferases"/>
    <property type="match status" value="1"/>
</dbReference>
<dbReference type="KEGG" id="smx:SM11_pC0777"/>
<dbReference type="PATRIC" id="fig|707241.3.peg.4739"/>
<gene>
    <name evidence="1" type="ordered locus">SM11_pC0777</name>
</gene>
<dbReference type="AlphaFoldDB" id="F7XE75"/>
<sequence>MFRTELYRRAQPLQTLSLKINYHKWPSTFGARRCEHGDTTWASTPISSCRSSVIFRCAMTTLSRATDRRGGGRVVEAEIGSGLNLPFYRPPVREVLPLESAPKRLAMARRVPDPGMPVSFIEGTAVSIFLDDQSVDTVVIAWTLRTIPGGRGDCRNAARTQIWWQAAVRRTWIGTRCRCALMAGPAHTDLASHWVETGYMARPKPMMFRYEGSARTR</sequence>
<geneLocation type="plasmid" evidence="1 2">
    <name>pSmeSM11c</name>
</geneLocation>